<dbReference type="Proteomes" id="UP001497392">
    <property type="component" value="Unassembled WGS sequence"/>
</dbReference>
<gene>
    <name evidence="1" type="primary">g885</name>
    <name evidence="1" type="ORF">VP750_LOCUS770</name>
</gene>
<evidence type="ECO:0000313" key="1">
    <source>
        <dbReference type="EMBL" id="CAL5219111.1"/>
    </source>
</evidence>
<dbReference type="EMBL" id="CAXHTA020000002">
    <property type="protein sequence ID" value="CAL5219111.1"/>
    <property type="molecule type" value="Genomic_DNA"/>
</dbReference>
<keyword evidence="2" id="KW-1185">Reference proteome</keyword>
<comment type="caution">
    <text evidence="1">The sequence shown here is derived from an EMBL/GenBank/DDBJ whole genome shotgun (WGS) entry which is preliminary data.</text>
</comment>
<accession>A0ABP1FJP6</accession>
<reference evidence="1 2" key="1">
    <citation type="submission" date="2024-06" db="EMBL/GenBank/DDBJ databases">
        <authorList>
            <person name="Kraege A."/>
            <person name="Thomma B."/>
        </authorList>
    </citation>
    <scope>NUCLEOTIDE SEQUENCE [LARGE SCALE GENOMIC DNA]</scope>
</reference>
<name>A0ABP1FJP6_9CHLO</name>
<proteinExistence type="predicted"/>
<organism evidence="1 2">
    <name type="scientific">Coccomyxa viridis</name>
    <dbReference type="NCBI Taxonomy" id="1274662"/>
    <lineage>
        <taxon>Eukaryota</taxon>
        <taxon>Viridiplantae</taxon>
        <taxon>Chlorophyta</taxon>
        <taxon>core chlorophytes</taxon>
        <taxon>Trebouxiophyceae</taxon>
        <taxon>Trebouxiophyceae incertae sedis</taxon>
        <taxon>Coccomyxaceae</taxon>
        <taxon>Coccomyxa</taxon>
    </lineage>
</organism>
<sequence>MELVSKRFHDFLSKPAPGNFWLSLWNFCPPTPGKFRWLKRRILRYQYIESWFTHDEVKWTYECGTVPPVLPSLLAICAPSAELTLKIDAFQSESFFELCAATYGCRPELISFRADLIQHLTVLELMMDFGEHNAQDLEDLGIAFGTSVLNPSIGAGICLED</sequence>
<protein>
    <submittedName>
        <fullName evidence="1">G885 protein</fullName>
    </submittedName>
</protein>
<evidence type="ECO:0000313" key="2">
    <source>
        <dbReference type="Proteomes" id="UP001497392"/>
    </source>
</evidence>